<organism evidence="2 3">
    <name type="scientific">Megaselia scalaris</name>
    <name type="common">Humpbacked fly</name>
    <name type="synonym">Phora scalaris</name>
    <dbReference type="NCBI Taxonomy" id="36166"/>
    <lineage>
        <taxon>Eukaryota</taxon>
        <taxon>Metazoa</taxon>
        <taxon>Ecdysozoa</taxon>
        <taxon>Arthropoda</taxon>
        <taxon>Hexapoda</taxon>
        <taxon>Insecta</taxon>
        <taxon>Pterygota</taxon>
        <taxon>Neoptera</taxon>
        <taxon>Endopterygota</taxon>
        <taxon>Diptera</taxon>
        <taxon>Brachycera</taxon>
        <taxon>Muscomorpha</taxon>
        <taxon>Platypezoidea</taxon>
        <taxon>Phoridae</taxon>
        <taxon>Megaseliini</taxon>
        <taxon>Megaselia</taxon>
    </lineage>
</organism>
<feature type="compositionally biased region" description="Polar residues" evidence="1">
    <location>
        <begin position="1"/>
        <end position="10"/>
    </location>
</feature>
<proteinExistence type="predicted"/>
<dbReference type="EnsemblMetazoa" id="MESCA004841-RA">
    <property type="protein sequence ID" value="MESCA004841-PA"/>
    <property type="gene ID" value="MESCA004841"/>
</dbReference>
<evidence type="ECO:0000313" key="3">
    <source>
        <dbReference type="Proteomes" id="UP000015102"/>
    </source>
</evidence>
<sequence length="82" mass="9576">MMTRTNTQEFFNKLLNGEQSRVTPQEEDSLFFDNTEDVPLPALEEVETTNHNRKNHKSARSFQQCFSSTGNVERRKNANRVE</sequence>
<feature type="region of interest" description="Disordered" evidence="1">
    <location>
        <begin position="1"/>
        <end position="26"/>
    </location>
</feature>
<dbReference type="AlphaFoldDB" id="T1GMR2"/>
<feature type="compositionally biased region" description="Basic and acidic residues" evidence="1">
    <location>
        <begin position="72"/>
        <end position="82"/>
    </location>
</feature>
<name>T1GMR2_MEGSC</name>
<dbReference type="EMBL" id="CAQQ02060889">
    <property type="status" value="NOT_ANNOTATED_CDS"/>
    <property type="molecule type" value="Genomic_DNA"/>
</dbReference>
<keyword evidence="3" id="KW-1185">Reference proteome</keyword>
<dbReference type="EMBL" id="CAQQ02060890">
    <property type="status" value="NOT_ANNOTATED_CDS"/>
    <property type="molecule type" value="Genomic_DNA"/>
</dbReference>
<dbReference type="HOGENOM" id="CLU_2560880_0_0_1"/>
<reference evidence="2" key="2">
    <citation type="submission" date="2015-06" db="UniProtKB">
        <authorList>
            <consortium name="EnsemblMetazoa"/>
        </authorList>
    </citation>
    <scope>IDENTIFICATION</scope>
</reference>
<accession>T1GMR2</accession>
<feature type="compositionally biased region" description="Polar residues" evidence="1">
    <location>
        <begin position="60"/>
        <end position="71"/>
    </location>
</feature>
<evidence type="ECO:0000256" key="1">
    <source>
        <dbReference type="SAM" id="MobiDB-lite"/>
    </source>
</evidence>
<evidence type="ECO:0000313" key="2">
    <source>
        <dbReference type="EnsemblMetazoa" id="MESCA004841-PA"/>
    </source>
</evidence>
<dbReference type="Proteomes" id="UP000015102">
    <property type="component" value="Unassembled WGS sequence"/>
</dbReference>
<protein>
    <submittedName>
        <fullName evidence="2">Uncharacterized protein</fullName>
    </submittedName>
</protein>
<feature type="region of interest" description="Disordered" evidence="1">
    <location>
        <begin position="49"/>
        <end position="82"/>
    </location>
</feature>
<reference evidence="3" key="1">
    <citation type="submission" date="2013-02" db="EMBL/GenBank/DDBJ databases">
        <authorList>
            <person name="Hughes D."/>
        </authorList>
    </citation>
    <scope>NUCLEOTIDE SEQUENCE</scope>
    <source>
        <strain>Durham</strain>
        <strain evidence="3">NC isolate 2 -- Noor lab</strain>
    </source>
</reference>